<dbReference type="EMBL" id="AGAZ01000028">
    <property type="protein sequence ID" value="EGZ49359.1"/>
    <property type="molecule type" value="Genomic_DNA"/>
</dbReference>
<name>G4CNL1_9NEIS</name>
<sequence>MENGKCLSENGFRQAFPIFRLLAALFESSPNMTMLNQNQAV</sequence>
<protein>
    <submittedName>
        <fullName evidence="1">Uncharacterized protein</fullName>
    </submittedName>
</protein>
<reference evidence="1 2" key="1">
    <citation type="submission" date="2011-06" db="EMBL/GenBank/DDBJ databases">
        <authorList>
            <person name="Muzny D."/>
            <person name="Qin X."/>
            <person name="Deng J."/>
            <person name="Jiang H."/>
            <person name="Liu Y."/>
            <person name="Qu J."/>
            <person name="Song X.-Z."/>
            <person name="Zhang L."/>
            <person name="Thornton R."/>
            <person name="Coyle M."/>
            <person name="Francisco L."/>
            <person name="Jackson L."/>
            <person name="Javaid M."/>
            <person name="Korchina V."/>
            <person name="Kovar C."/>
            <person name="Mata R."/>
            <person name="Mathew T."/>
            <person name="Ngo R."/>
            <person name="Nguyen L."/>
            <person name="Nguyen N."/>
            <person name="Okwuonu G."/>
            <person name="Ongeri F."/>
            <person name="Pham C."/>
            <person name="Simmons D."/>
            <person name="Wilczek-Boney K."/>
            <person name="Hale W."/>
            <person name="Jakkamsetti A."/>
            <person name="Pham P."/>
            <person name="Ruth R."/>
            <person name="San Lucas F."/>
            <person name="Warren J."/>
            <person name="Zhang J."/>
            <person name="Zhao Z."/>
            <person name="Zhou C."/>
            <person name="Zhu D."/>
            <person name="Lee S."/>
            <person name="Bess C."/>
            <person name="Blankenburg K."/>
            <person name="Forbes L."/>
            <person name="Fu Q."/>
            <person name="Gubbala S."/>
            <person name="Hirani K."/>
            <person name="Jayaseelan J.C."/>
            <person name="Lara F."/>
            <person name="Munidasa M."/>
            <person name="Palculict T."/>
            <person name="Patil S."/>
            <person name="Pu L.-L."/>
            <person name="Saada N."/>
            <person name="Tang L."/>
            <person name="Weissenberger G."/>
            <person name="Zhu Y."/>
            <person name="Hemphill L."/>
            <person name="Shang Y."/>
            <person name="Youmans B."/>
            <person name="Ayvaz T."/>
            <person name="Ross M."/>
            <person name="Santibanez J."/>
            <person name="Aqrawi P."/>
            <person name="Gross S."/>
            <person name="Joshi V."/>
            <person name="Fowler G."/>
            <person name="Nazareth L."/>
            <person name="Reid J."/>
            <person name="Worley K."/>
            <person name="Petrosino J."/>
            <person name="Highlander S."/>
            <person name="Gibbs R."/>
        </authorList>
    </citation>
    <scope>NUCLEOTIDE SEQUENCE [LARGE SCALE GENOMIC DNA]</scope>
    <source>
        <strain evidence="1 2">9715</strain>
    </source>
</reference>
<evidence type="ECO:0000313" key="2">
    <source>
        <dbReference type="Proteomes" id="UP000005336"/>
    </source>
</evidence>
<dbReference type="Proteomes" id="UP000005336">
    <property type="component" value="Unassembled WGS sequence"/>
</dbReference>
<comment type="caution">
    <text evidence="1">The sequence shown here is derived from an EMBL/GenBank/DDBJ whole genome shotgun (WGS) entry which is preliminary data.</text>
</comment>
<keyword evidence="2" id="KW-1185">Reference proteome</keyword>
<dbReference type="PATRIC" id="fig|1030841.3.peg.662"/>
<accession>G4CNL1</accession>
<dbReference type="AlphaFoldDB" id="G4CNL1"/>
<dbReference type="HOGENOM" id="CLU_3273329_0_0_4"/>
<proteinExistence type="predicted"/>
<organism evidence="1 2">
    <name type="scientific">Neisseria wadsworthii 9715</name>
    <dbReference type="NCBI Taxonomy" id="1030841"/>
    <lineage>
        <taxon>Bacteria</taxon>
        <taxon>Pseudomonadati</taxon>
        <taxon>Pseudomonadota</taxon>
        <taxon>Betaproteobacteria</taxon>
        <taxon>Neisseriales</taxon>
        <taxon>Neisseriaceae</taxon>
        <taxon>Neisseria</taxon>
    </lineage>
</organism>
<evidence type="ECO:0000313" key="1">
    <source>
        <dbReference type="EMBL" id="EGZ49359.1"/>
    </source>
</evidence>
<gene>
    <name evidence="1" type="ORF">HMPREF9370_0670</name>
</gene>
<dbReference type="STRING" id="1030841.HMPREF9370_0670"/>